<dbReference type="PANTHER" id="PTHR10188">
    <property type="entry name" value="L-ASPARAGINASE"/>
    <property type="match status" value="1"/>
</dbReference>
<evidence type="ECO:0000313" key="4">
    <source>
        <dbReference type="EMBL" id="CAH1113765.1"/>
    </source>
</evidence>
<evidence type="ECO:0000256" key="3">
    <source>
        <dbReference type="PIRSR" id="PIRSR600246-3"/>
    </source>
</evidence>
<gene>
    <name evidence="4" type="ORF">PSYICH_LOCUS13577</name>
</gene>
<dbReference type="Proteomes" id="UP001153636">
    <property type="component" value="Chromosome 7"/>
</dbReference>
<evidence type="ECO:0000256" key="1">
    <source>
        <dbReference type="ARBA" id="ARBA00010872"/>
    </source>
</evidence>
<dbReference type="CDD" id="cd04514">
    <property type="entry name" value="Taspase1_like"/>
    <property type="match status" value="1"/>
</dbReference>
<reference evidence="4" key="1">
    <citation type="submission" date="2022-01" db="EMBL/GenBank/DDBJ databases">
        <authorList>
            <person name="King R."/>
        </authorList>
    </citation>
    <scope>NUCLEOTIDE SEQUENCE</scope>
</reference>
<sequence>MVGVVAVHCGAGIHSNQLYKNYKKLCNKACEKAIQILAEGGSSLEAVKAAVMVLEDDPLTNCGYGSNLTSAGLVENDASIMDGKTLNYGACGAIKKVKNPIELAYQLCVTQSEALPLGLIPPSLLVGQGGLDYARMIGLKTVKHKDLISKKAFKQFNKYSKILENHQRDQLLDTVGAVCIDGNGHVASACSSGGLILKKPGRVGQAAIFASGSWADSVDKNKESSVAVCTTGCGEHLIQTQLAKEIAVALKYSTCSTVDLHSTMSEKFLESKFLKNVQVKMGGALVLHRDSLTGDVVVLWGHSTETMVVGYMGTEDRKPKCQMSVLPQTVKPGTAVNVGGSKFYTIDNPSSIT</sequence>
<organism evidence="4 5">
    <name type="scientific">Psylliodes chrysocephalus</name>
    <dbReference type="NCBI Taxonomy" id="3402493"/>
    <lineage>
        <taxon>Eukaryota</taxon>
        <taxon>Metazoa</taxon>
        <taxon>Ecdysozoa</taxon>
        <taxon>Arthropoda</taxon>
        <taxon>Hexapoda</taxon>
        <taxon>Insecta</taxon>
        <taxon>Pterygota</taxon>
        <taxon>Neoptera</taxon>
        <taxon>Endopterygota</taxon>
        <taxon>Coleoptera</taxon>
        <taxon>Polyphaga</taxon>
        <taxon>Cucujiformia</taxon>
        <taxon>Chrysomeloidea</taxon>
        <taxon>Chrysomelidae</taxon>
        <taxon>Galerucinae</taxon>
        <taxon>Alticini</taxon>
        <taxon>Psylliodes</taxon>
    </lineage>
</organism>
<protein>
    <recommendedName>
        <fullName evidence="6">Threonine aspartase</fullName>
    </recommendedName>
</protein>
<dbReference type="FunFam" id="3.60.20.30:FF:000006">
    <property type="entry name" value="Threonine aspartase"/>
    <property type="match status" value="1"/>
</dbReference>
<proteinExistence type="inferred from homology"/>
<keyword evidence="5" id="KW-1185">Reference proteome</keyword>
<feature type="site" description="Cleavage; by autolysis" evidence="3">
    <location>
        <begin position="173"/>
        <end position="174"/>
    </location>
</feature>
<dbReference type="GO" id="GO:0051604">
    <property type="term" value="P:protein maturation"/>
    <property type="evidence" value="ECO:0007669"/>
    <property type="project" value="TreeGrafter"/>
</dbReference>
<dbReference type="PANTHER" id="PTHR10188:SF8">
    <property type="entry name" value="THREONINE ASPARTASE 1"/>
    <property type="match status" value="1"/>
</dbReference>
<dbReference type="GO" id="GO:0005737">
    <property type="term" value="C:cytoplasm"/>
    <property type="evidence" value="ECO:0007669"/>
    <property type="project" value="TreeGrafter"/>
</dbReference>
<accession>A0A9P0GFC1</accession>
<dbReference type="EMBL" id="OV651819">
    <property type="protein sequence ID" value="CAH1113765.1"/>
    <property type="molecule type" value="Genomic_DNA"/>
</dbReference>
<dbReference type="SUPFAM" id="SSF56235">
    <property type="entry name" value="N-terminal nucleophile aminohydrolases (Ntn hydrolases)"/>
    <property type="match status" value="1"/>
</dbReference>
<comment type="similarity">
    <text evidence="1">Belongs to the Ntn-hydrolase family.</text>
</comment>
<dbReference type="AlphaFoldDB" id="A0A9P0GFC1"/>
<dbReference type="InterPro" id="IPR029055">
    <property type="entry name" value="Ntn_hydrolases_N"/>
</dbReference>
<evidence type="ECO:0000313" key="5">
    <source>
        <dbReference type="Proteomes" id="UP001153636"/>
    </source>
</evidence>
<dbReference type="OrthoDB" id="77601at2759"/>
<dbReference type="Gene3D" id="3.60.20.30">
    <property type="entry name" value="(Glycosyl)asparaginase"/>
    <property type="match status" value="1"/>
</dbReference>
<dbReference type="Pfam" id="PF01112">
    <property type="entry name" value="Asparaginase_2"/>
    <property type="match status" value="1"/>
</dbReference>
<feature type="active site" description="Nucleophile" evidence="2">
    <location>
        <position position="174"/>
    </location>
</feature>
<dbReference type="GO" id="GO:0004298">
    <property type="term" value="F:threonine-type endopeptidase activity"/>
    <property type="evidence" value="ECO:0007669"/>
    <property type="project" value="InterPro"/>
</dbReference>
<dbReference type="InterPro" id="IPR037464">
    <property type="entry name" value="Taspase1"/>
</dbReference>
<evidence type="ECO:0008006" key="6">
    <source>
        <dbReference type="Google" id="ProtNLM"/>
    </source>
</evidence>
<dbReference type="InterPro" id="IPR000246">
    <property type="entry name" value="Peptidase_T2"/>
</dbReference>
<name>A0A9P0GFC1_9CUCU</name>
<evidence type="ECO:0000256" key="2">
    <source>
        <dbReference type="PIRSR" id="PIRSR600246-1"/>
    </source>
</evidence>